<reference evidence="1" key="1">
    <citation type="journal article" date="2023" name="PLoS Negl. Trop. Dis.">
        <title>A genome sequence for Biomphalaria pfeifferi, the major vector snail for the human-infecting parasite Schistosoma mansoni.</title>
        <authorList>
            <person name="Bu L."/>
            <person name="Lu L."/>
            <person name="Laidemitt M.R."/>
            <person name="Zhang S.M."/>
            <person name="Mutuku M."/>
            <person name="Mkoji G."/>
            <person name="Steinauer M."/>
            <person name="Loker E.S."/>
        </authorList>
    </citation>
    <scope>NUCLEOTIDE SEQUENCE</scope>
    <source>
        <strain evidence="1">KasaAsao</strain>
    </source>
</reference>
<proteinExistence type="predicted"/>
<reference evidence="1" key="2">
    <citation type="submission" date="2023-04" db="EMBL/GenBank/DDBJ databases">
        <authorList>
            <person name="Bu L."/>
            <person name="Lu L."/>
            <person name="Laidemitt M.R."/>
            <person name="Zhang S.M."/>
            <person name="Mutuku M."/>
            <person name="Mkoji G."/>
            <person name="Steinauer M."/>
            <person name="Loker E.S."/>
        </authorList>
    </citation>
    <scope>NUCLEOTIDE SEQUENCE</scope>
    <source>
        <strain evidence="1">KasaAsao</strain>
        <tissue evidence="1">Whole Snail</tissue>
    </source>
</reference>
<organism evidence="1 2">
    <name type="scientific">Biomphalaria pfeifferi</name>
    <name type="common">Bloodfluke planorb</name>
    <name type="synonym">Freshwater snail</name>
    <dbReference type="NCBI Taxonomy" id="112525"/>
    <lineage>
        <taxon>Eukaryota</taxon>
        <taxon>Metazoa</taxon>
        <taxon>Spiralia</taxon>
        <taxon>Lophotrochozoa</taxon>
        <taxon>Mollusca</taxon>
        <taxon>Gastropoda</taxon>
        <taxon>Heterobranchia</taxon>
        <taxon>Euthyneura</taxon>
        <taxon>Panpulmonata</taxon>
        <taxon>Hygrophila</taxon>
        <taxon>Lymnaeoidea</taxon>
        <taxon>Planorbidae</taxon>
        <taxon>Biomphalaria</taxon>
    </lineage>
</organism>
<dbReference type="EMBL" id="JASAOG010000101">
    <property type="protein sequence ID" value="KAK0051704.1"/>
    <property type="molecule type" value="Genomic_DNA"/>
</dbReference>
<keyword evidence="2" id="KW-1185">Reference proteome</keyword>
<accession>A0AAD8BBV9</accession>
<sequence length="79" mass="9392">MWSKQSHLVVRDLLNSKVRVDKEKICWELVSRDFWNNQKDCLGKVHNLGWGYFLKLKKRYSTVTPDGHHSSRTIVTTYL</sequence>
<dbReference type="AlphaFoldDB" id="A0AAD8BBV9"/>
<evidence type="ECO:0000313" key="1">
    <source>
        <dbReference type="EMBL" id="KAK0051704.1"/>
    </source>
</evidence>
<name>A0AAD8BBV9_BIOPF</name>
<evidence type="ECO:0000313" key="2">
    <source>
        <dbReference type="Proteomes" id="UP001233172"/>
    </source>
</evidence>
<comment type="caution">
    <text evidence="1">The sequence shown here is derived from an EMBL/GenBank/DDBJ whole genome shotgun (WGS) entry which is preliminary data.</text>
</comment>
<gene>
    <name evidence="1" type="ORF">Bpfe_018919</name>
</gene>
<dbReference type="Proteomes" id="UP001233172">
    <property type="component" value="Unassembled WGS sequence"/>
</dbReference>
<protein>
    <submittedName>
        <fullName evidence="1">Uncharacterized protein</fullName>
    </submittedName>
</protein>